<organism evidence="1 2">
    <name type="scientific">Macroventuria anomochaeta</name>
    <dbReference type="NCBI Taxonomy" id="301207"/>
    <lineage>
        <taxon>Eukaryota</taxon>
        <taxon>Fungi</taxon>
        <taxon>Dikarya</taxon>
        <taxon>Ascomycota</taxon>
        <taxon>Pezizomycotina</taxon>
        <taxon>Dothideomycetes</taxon>
        <taxon>Pleosporomycetidae</taxon>
        <taxon>Pleosporales</taxon>
        <taxon>Pleosporineae</taxon>
        <taxon>Didymellaceae</taxon>
        <taxon>Macroventuria</taxon>
    </lineage>
</organism>
<sequence>MLSPSTSKTAAMEAILLSSHSLMGSPIKRPSARPRTPPPTNISSSALHPSTPRSQKSHKITMPATPRQASTPTTPCVPRKRSLSEYDPSSEPVTPKRARTTPRTHFTPSKPSRGRKKKVLTFDHVTCIPMHVLRAQKDDTSALLRPLPRRSDALRKLVDISIESEMEKIRSPGCTGILEAAVWSPKKGRGVKK</sequence>
<protein>
    <submittedName>
        <fullName evidence="1">Uncharacterized protein</fullName>
    </submittedName>
</protein>
<proteinExistence type="predicted"/>
<evidence type="ECO:0000313" key="1">
    <source>
        <dbReference type="EMBL" id="KAF2621114.1"/>
    </source>
</evidence>
<accession>A0ACB6RJH1</accession>
<reference evidence="1" key="1">
    <citation type="journal article" date="2020" name="Stud. Mycol.">
        <title>101 Dothideomycetes genomes: a test case for predicting lifestyles and emergence of pathogens.</title>
        <authorList>
            <person name="Haridas S."/>
            <person name="Albert R."/>
            <person name="Binder M."/>
            <person name="Bloem J."/>
            <person name="Labutti K."/>
            <person name="Salamov A."/>
            <person name="Andreopoulos B."/>
            <person name="Baker S."/>
            <person name="Barry K."/>
            <person name="Bills G."/>
            <person name="Bluhm B."/>
            <person name="Cannon C."/>
            <person name="Castanera R."/>
            <person name="Culley D."/>
            <person name="Daum C."/>
            <person name="Ezra D."/>
            <person name="Gonzalez J."/>
            <person name="Henrissat B."/>
            <person name="Kuo A."/>
            <person name="Liang C."/>
            <person name="Lipzen A."/>
            <person name="Lutzoni F."/>
            <person name="Magnuson J."/>
            <person name="Mondo S."/>
            <person name="Nolan M."/>
            <person name="Ohm R."/>
            <person name="Pangilinan J."/>
            <person name="Park H.-J."/>
            <person name="Ramirez L."/>
            <person name="Alfaro M."/>
            <person name="Sun H."/>
            <person name="Tritt A."/>
            <person name="Yoshinaga Y."/>
            <person name="Zwiers L.-H."/>
            <person name="Turgeon B."/>
            <person name="Goodwin S."/>
            <person name="Spatafora J."/>
            <person name="Crous P."/>
            <person name="Grigoriev I."/>
        </authorList>
    </citation>
    <scope>NUCLEOTIDE SEQUENCE</scope>
    <source>
        <strain evidence="1">CBS 525.71</strain>
    </source>
</reference>
<keyword evidence="2" id="KW-1185">Reference proteome</keyword>
<comment type="caution">
    <text evidence="1">The sequence shown here is derived from an EMBL/GenBank/DDBJ whole genome shotgun (WGS) entry which is preliminary data.</text>
</comment>
<dbReference type="Proteomes" id="UP000799754">
    <property type="component" value="Unassembled WGS sequence"/>
</dbReference>
<dbReference type="EMBL" id="MU006762">
    <property type="protein sequence ID" value="KAF2621114.1"/>
    <property type="molecule type" value="Genomic_DNA"/>
</dbReference>
<evidence type="ECO:0000313" key="2">
    <source>
        <dbReference type="Proteomes" id="UP000799754"/>
    </source>
</evidence>
<gene>
    <name evidence="1" type="ORF">BU25DRAFT_483974</name>
</gene>
<name>A0ACB6RJH1_9PLEO</name>